<reference evidence="1 2" key="1">
    <citation type="submission" date="2018-06" db="EMBL/GenBank/DDBJ databases">
        <authorList>
            <consortium name="Pathogen Informatics"/>
            <person name="Doyle S."/>
        </authorList>
    </citation>
    <scope>NUCLEOTIDE SEQUENCE [LARGE SCALE GENOMIC DNA]</scope>
    <source>
        <strain evidence="1 2">NCTC1080</strain>
    </source>
</reference>
<sequence length="32" mass="3907">MRVRNVGYIQKLQMRYNKDIQDYDKAKGENMT</sequence>
<protein>
    <submittedName>
        <fullName evidence="1">Uncharacterized protein</fullName>
    </submittedName>
</protein>
<dbReference type="Proteomes" id="UP000254098">
    <property type="component" value="Unassembled WGS sequence"/>
</dbReference>
<comment type="caution">
    <text evidence="1">The sequence shown here is derived from an EMBL/GenBank/DDBJ whole genome shotgun (WGS) entry which is preliminary data.</text>
</comment>
<gene>
    <name evidence="1" type="ORF">NCTC1080_01641</name>
</gene>
<evidence type="ECO:0000313" key="1">
    <source>
        <dbReference type="EMBL" id="SUO78707.1"/>
    </source>
</evidence>
<dbReference type="EMBL" id="UHHS01000001">
    <property type="protein sequence ID" value="SUO78707.1"/>
    <property type="molecule type" value="Genomic_DNA"/>
</dbReference>
<organism evidence="1 2">
    <name type="scientific">Streptococcus viridans</name>
    <dbReference type="NCBI Taxonomy" id="78535"/>
    <lineage>
        <taxon>Bacteria</taxon>
        <taxon>Bacillati</taxon>
        <taxon>Bacillota</taxon>
        <taxon>Bacilli</taxon>
        <taxon>Lactobacillales</taxon>
        <taxon>Streptococcaceae</taxon>
        <taxon>Streptococcus</taxon>
    </lineage>
</organism>
<evidence type="ECO:0000313" key="2">
    <source>
        <dbReference type="Proteomes" id="UP000254098"/>
    </source>
</evidence>
<name>A0ABD7NG04_9STRE</name>
<keyword evidence="2" id="KW-1185">Reference proteome</keyword>
<dbReference type="AlphaFoldDB" id="A0ABD7NG04"/>
<proteinExistence type="predicted"/>
<accession>A0ABD7NG04</accession>